<organism evidence="2 3">
    <name type="scientific">Actinomadura adrarensis</name>
    <dbReference type="NCBI Taxonomy" id="1819600"/>
    <lineage>
        <taxon>Bacteria</taxon>
        <taxon>Bacillati</taxon>
        <taxon>Actinomycetota</taxon>
        <taxon>Actinomycetes</taxon>
        <taxon>Streptosporangiales</taxon>
        <taxon>Thermomonosporaceae</taxon>
        <taxon>Actinomadura</taxon>
    </lineage>
</organism>
<dbReference type="EMBL" id="JBHTIR010004257">
    <property type="protein sequence ID" value="MFD0856780.1"/>
    <property type="molecule type" value="Genomic_DNA"/>
</dbReference>
<protein>
    <submittedName>
        <fullName evidence="2">Uncharacterized protein</fullName>
    </submittedName>
</protein>
<sequence length="64" mass="7304">MGPTLDGNVMSVRMSWCWWPRTRTRAHVIHGFNTRGLAAPDPNRAGGRPRRIADDHQERSRSAH</sequence>
<evidence type="ECO:0000313" key="2">
    <source>
        <dbReference type="EMBL" id="MFD0856780.1"/>
    </source>
</evidence>
<feature type="compositionally biased region" description="Basic and acidic residues" evidence="1">
    <location>
        <begin position="51"/>
        <end position="64"/>
    </location>
</feature>
<name>A0ABW3CRB6_9ACTN</name>
<evidence type="ECO:0000256" key="1">
    <source>
        <dbReference type="SAM" id="MobiDB-lite"/>
    </source>
</evidence>
<gene>
    <name evidence="2" type="ORF">ACFQ07_31395</name>
</gene>
<evidence type="ECO:0000313" key="3">
    <source>
        <dbReference type="Proteomes" id="UP001597083"/>
    </source>
</evidence>
<keyword evidence="3" id="KW-1185">Reference proteome</keyword>
<accession>A0ABW3CRB6</accession>
<reference evidence="3" key="1">
    <citation type="journal article" date="2019" name="Int. J. Syst. Evol. Microbiol.">
        <title>The Global Catalogue of Microorganisms (GCM) 10K type strain sequencing project: providing services to taxonomists for standard genome sequencing and annotation.</title>
        <authorList>
            <consortium name="The Broad Institute Genomics Platform"/>
            <consortium name="The Broad Institute Genome Sequencing Center for Infectious Disease"/>
            <person name="Wu L."/>
            <person name="Ma J."/>
        </authorList>
    </citation>
    <scope>NUCLEOTIDE SEQUENCE [LARGE SCALE GENOMIC DNA]</scope>
    <source>
        <strain evidence="3">JCM 31696</strain>
    </source>
</reference>
<proteinExistence type="predicted"/>
<dbReference type="Proteomes" id="UP001597083">
    <property type="component" value="Unassembled WGS sequence"/>
</dbReference>
<comment type="caution">
    <text evidence="2">The sequence shown here is derived from an EMBL/GenBank/DDBJ whole genome shotgun (WGS) entry which is preliminary data.</text>
</comment>
<feature type="region of interest" description="Disordered" evidence="1">
    <location>
        <begin position="34"/>
        <end position="64"/>
    </location>
</feature>